<name>A0A0R0LYG7_9MICR</name>
<proteinExistence type="predicted"/>
<accession>A0A0R0LYG7</accession>
<organism evidence="1 2">
    <name type="scientific">Pseudoloma neurophilia</name>
    <dbReference type="NCBI Taxonomy" id="146866"/>
    <lineage>
        <taxon>Eukaryota</taxon>
        <taxon>Fungi</taxon>
        <taxon>Fungi incertae sedis</taxon>
        <taxon>Microsporidia</taxon>
        <taxon>Pseudoloma</taxon>
    </lineage>
</organism>
<dbReference type="EMBL" id="LGUB01000124">
    <property type="protein sequence ID" value="KRH94168.1"/>
    <property type="molecule type" value="Genomic_DNA"/>
</dbReference>
<dbReference type="AlphaFoldDB" id="A0A0R0LYG7"/>
<dbReference type="Proteomes" id="UP000051530">
    <property type="component" value="Unassembled WGS sequence"/>
</dbReference>
<evidence type="ECO:0000313" key="2">
    <source>
        <dbReference type="Proteomes" id="UP000051530"/>
    </source>
</evidence>
<evidence type="ECO:0000313" key="1">
    <source>
        <dbReference type="EMBL" id="KRH94168.1"/>
    </source>
</evidence>
<protein>
    <submittedName>
        <fullName evidence="1">Uncharacterized protein</fullName>
    </submittedName>
</protein>
<dbReference type="VEuPathDB" id="MicrosporidiaDB:M153_356000145"/>
<reference evidence="1 2" key="1">
    <citation type="submission" date="2015-07" db="EMBL/GenBank/DDBJ databases">
        <title>The genome of Pseudoloma neurophilia, a relevant intracellular parasite of the zebrafish.</title>
        <authorList>
            <person name="Ndikumana S."/>
            <person name="Pelin A."/>
            <person name="Sanders J."/>
            <person name="Corradi N."/>
        </authorList>
    </citation>
    <scope>NUCLEOTIDE SEQUENCE [LARGE SCALE GENOMIC DNA]</scope>
    <source>
        <strain evidence="1 2">MK1</strain>
    </source>
</reference>
<sequence>MFFCVIKTIKSNNSMINSFLSTSSPIHSMEPINKIYRHFYTDRFNFSLPRQHQSLESLLNLIKFYFLMAFRKQKIFSKEYSV</sequence>
<gene>
    <name evidence="1" type="ORF">M153_356000145</name>
</gene>
<comment type="caution">
    <text evidence="1">The sequence shown here is derived from an EMBL/GenBank/DDBJ whole genome shotgun (WGS) entry which is preliminary data.</text>
</comment>
<keyword evidence="2" id="KW-1185">Reference proteome</keyword>